<evidence type="ECO:0000313" key="3">
    <source>
        <dbReference type="Proteomes" id="UP000524492"/>
    </source>
</evidence>
<protein>
    <submittedName>
        <fullName evidence="2">Uncharacterized protein</fullName>
    </submittedName>
</protein>
<gene>
    <name evidence="2" type="ORF">GGD53_006017</name>
</gene>
<proteinExistence type="predicted"/>
<organism evidence="2 3">
    <name type="scientific">Rhizobium aethiopicum</name>
    <dbReference type="NCBI Taxonomy" id="1138170"/>
    <lineage>
        <taxon>Bacteria</taxon>
        <taxon>Pseudomonadati</taxon>
        <taxon>Pseudomonadota</taxon>
        <taxon>Alphaproteobacteria</taxon>
        <taxon>Hyphomicrobiales</taxon>
        <taxon>Rhizobiaceae</taxon>
        <taxon>Rhizobium/Agrobacterium group</taxon>
        <taxon>Rhizobium</taxon>
    </lineage>
</organism>
<evidence type="ECO:0000256" key="1">
    <source>
        <dbReference type="SAM" id="MobiDB-lite"/>
    </source>
</evidence>
<sequence length="103" mass="11277">MSKTNVRELQKRAEQQVKNTSAGGHLGGTYSASNQTEKQRRTPPTTAPRQGRTMGAIEAGRLSYRVCGDRILRKGALWDTSAARPFLPPCLTFGKSTSVSQRL</sequence>
<reference evidence="2 3" key="1">
    <citation type="submission" date="2020-08" db="EMBL/GenBank/DDBJ databases">
        <title>Genomic Encyclopedia of Type Strains, Phase IV (KMG-V): Genome sequencing to study the core and pangenomes of soil and plant-associated prokaryotes.</title>
        <authorList>
            <person name="Whitman W."/>
        </authorList>
    </citation>
    <scope>NUCLEOTIDE SEQUENCE [LARGE SCALE GENOMIC DNA]</scope>
    <source>
        <strain evidence="2 3">SEMIA 4074</strain>
    </source>
</reference>
<dbReference type="Proteomes" id="UP000524492">
    <property type="component" value="Unassembled WGS sequence"/>
</dbReference>
<feature type="region of interest" description="Disordered" evidence="1">
    <location>
        <begin position="1"/>
        <end position="54"/>
    </location>
</feature>
<accession>A0A7W6QE04</accession>
<keyword evidence="3" id="KW-1185">Reference proteome</keyword>
<dbReference type="EMBL" id="JACIFV010000039">
    <property type="protein sequence ID" value="MBB4195816.1"/>
    <property type="molecule type" value="Genomic_DNA"/>
</dbReference>
<dbReference type="RefSeq" id="WP_184460261.1">
    <property type="nucleotide sequence ID" value="NZ_JACIFV010000039.1"/>
</dbReference>
<comment type="caution">
    <text evidence="2">The sequence shown here is derived from an EMBL/GenBank/DDBJ whole genome shotgun (WGS) entry which is preliminary data.</text>
</comment>
<dbReference type="AlphaFoldDB" id="A0A7W6QE04"/>
<evidence type="ECO:0000313" key="2">
    <source>
        <dbReference type="EMBL" id="MBB4195816.1"/>
    </source>
</evidence>
<name>A0A7W6QE04_9HYPH</name>
<feature type="compositionally biased region" description="Polar residues" evidence="1">
    <location>
        <begin position="30"/>
        <end position="48"/>
    </location>
</feature>
<feature type="compositionally biased region" description="Basic and acidic residues" evidence="1">
    <location>
        <begin position="1"/>
        <end position="15"/>
    </location>
</feature>